<protein>
    <submittedName>
        <fullName evidence="1">Uncharacterized protein</fullName>
    </submittedName>
</protein>
<evidence type="ECO:0000313" key="1">
    <source>
        <dbReference type="EMBL" id="MTG97634.1"/>
    </source>
</evidence>
<comment type="caution">
    <text evidence="1">The sequence shown here is derived from an EMBL/GenBank/DDBJ whole genome shotgun (WGS) entry which is preliminary data.</text>
</comment>
<dbReference type="AlphaFoldDB" id="A0A6I3LIJ3"/>
<reference evidence="1 2" key="1">
    <citation type="submission" date="2019-11" db="EMBL/GenBank/DDBJ databases">
        <title>Genome of Strain BIT-d1.</title>
        <authorList>
            <person name="Yang Y."/>
        </authorList>
    </citation>
    <scope>NUCLEOTIDE SEQUENCE [LARGE SCALE GENOMIC DNA]</scope>
    <source>
        <strain evidence="1 2">BIT-d1</strain>
    </source>
</reference>
<gene>
    <name evidence="1" type="ORF">GJV76_05700</name>
</gene>
<keyword evidence="2" id="KW-1185">Reference proteome</keyword>
<sequence length="256" mass="29652">MKTNHLKLLTKAILTAKNQLKGLVGPGYYREFRGQLIFQTKPERSKLDKTKNKNAPVLRKLSSAIRYIRCHIESHLNNLHDSYMHSRLLGQLIRIVHKDTTKPLEQRTLHNVNFGDLSGFEFNNNTMFKDTFLNPISVTTTENRLTAYIPAFVPKEQVDFPKGCTQALIRLYLIAIQAGDRLTKDADEVRQVSIEFNREQPIVQETTWTCPSMVEEEKFEVMVADIQFFYPINNTLHRTSLYNTKAFNPSMIIYAK</sequence>
<evidence type="ECO:0000313" key="2">
    <source>
        <dbReference type="Proteomes" id="UP000438760"/>
    </source>
</evidence>
<organism evidence="1 2">
    <name type="scientific">Myroides albus</name>
    <dbReference type="NCBI Taxonomy" id="2562892"/>
    <lineage>
        <taxon>Bacteria</taxon>
        <taxon>Pseudomonadati</taxon>
        <taxon>Bacteroidota</taxon>
        <taxon>Flavobacteriia</taxon>
        <taxon>Flavobacteriales</taxon>
        <taxon>Flavobacteriaceae</taxon>
        <taxon>Myroides</taxon>
    </lineage>
</organism>
<dbReference type="Proteomes" id="UP000438760">
    <property type="component" value="Unassembled WGS sequence"/>
</dbReference>
<accession>A0A6I3LIJ3</accession>
<dbReference type="EMBL" id="WMJX01000008">
    <property type="protein sequence ID" value="MTG97634.1"/>
    <property type="molecule type" value="Genomic_DNA"/>
</dbReference>
<name>A0A6I3LIJ3_9FLAO</name>
<proteinExistence type="predicted"/>